<proteinExistence type="predicted"/>
<name>A0A511DKP5_9PSEU</name>
<dbReference type="OrthoDB" id="3574400at2"/>
<accession>A0A511DKP5</accession>
<keyword evidence="1" id="KW-0812">Transmembrane</keyword>
<dbReference type="EMBL" id="BJVJ01000032">
    <property type="protein sequence ID" value="GEL24354.1"/>
    <property type="molecule type" value="Genomic_DNA"/>
</dbReference>
<keyword evidence="1" id="KW-0472">Membrane</keyword>
<keyword evidence="1" id="KW-1133">Transmembrane helix</keyword>
<dbReference type="AlphaFoldDB" id="A0A511DKP5"/>
<dbReference type="RefSeq" id="WP_147109098.1">
    <property type="nucleotide sequence ID" value="NZ_BJVJ01000032.1"/>
</dbReference>
<dbReference type="Proteomes" id="UP000321685">
    <property type="component" value="Unassembled WGS sequence"/>
</dbReference>
<protein>
    <submittedName>
        <fullName evidence="2">Uncharacterized protein</fullName>
    </submittedName>
</protein>
<feature type="transmembrane region" description="Helical" evidence="1">
    <location>
        <begin position="80"/>
        <end position="102"/>
    </location>
</feature>
<feature type="transmembrane region" description="Helical" evidence="1">
    <location>
        <begin position="21"/>
        <end position="43"/>
    </location>
</feature>
<evidence type="ECO:0000313" key="2">
    <source>
        <dbReference type="EMBL" id="GEL24354.1"/>
    </source>
</evidence>
<organism evidence="2 3">
    <name type="scientific">Pseudonocardia sulfidoxydans NBRC 16205</name>
    <dbReference type="NCBI Taxonomy" id="1223511"/>
    <lineage>
        <taxon>Bacteria</taxon>
        <taxon>Bacillati</taxon>
        <taxon>Actinomycetota</taxon>
        <taxon>Actinomycetes</taxon>
        <taxon>Pseudonocardiales</taxon>
        <taxon>Pseudonocardiaceae</taxon>
        <taxon>Pseudonocardia</taxon>
    </lineage>
</organism>
<reference evidence="2 3" key="1">
    <citation type="submission" date="2019-07" db="EMBL/GenBank/DDBJ databases">
        <title>Whole genome shotgun sequence of Pseudonocardia sulfidoxydans NBRC 16205.</title>
        <authorList>
            <person name="Hosoyama A."/>
            <person name="Uohara A."/>
            <person name="Ohji S."/>
            <person name="Ichikawa N."/>
        </authorList>
    </citation>
    <scope>NUCLEOTIDE SEQUENCE [LARGE SCALE GENOMIC DNA]</scope>
    <source>
        <strain evidence="2 3">NBRC 16205</strain>
    </source>
</reference>
<feature type="transmembrane region" description="Helical" evidence="1">
    <location>
        <begin position="49"/>
        <end position="68"/>
    </location>
</feature>
<sequence length="135" mass="13836">MTTAVPGYVPPVSRATFRRTAIAGVALAIVVVAVCVPLGYGLFALFGCVGIALGIINSAFAMGSVVRFSHGSATPSKAKFSGGVLLRLAVITVVAFGCALLVRPYGIAVFGGLAVFQLLATVSSILPLIKEIRQK</sequence>
<gene>
    <name evidence="2" type="ORF">PSU4_33080</name>
</gene>
<evidence type="ECO:0000313" key="3">
    <source>
        <dbReference type="Proteomes" id="UP000321685"/>
    </source>
</evidence>
<keyword evidence="3" id="KW-1185">Reference proteome</keyword>
<comment type="caution">
    <text evidence="2">The sequence shown here is derived from an EMBL/GenBank/DDBJ whole genome shotgun (WGS) entry which is preliminary data.</text>
</comment>
<feature type="transmembrane region" description="Helical" evidence="1">
    <location>
        <begin position="108"/>
        <end position="129"/>
    </location>
</feature>
<evidence type="ECO:0000256" key="1">
    <source>
        <dbReference type="SAM" id="Phobius"/>
    </source>
</evidence>